<dbReference type="EMBL" id="CP014567">
    <property type="protein sequence ID" value="AVI06663.1"/>
    <property type="molecule type" value="Genomic_DNA"/>
</dbReference>
<protein>
    <submittedName>
        <fullName evidence="4 5">TetR family transcriptional regulator</fullName>
    </submittedName>
</protein>
<dbReference type="AlphaFoldDB" id="A0A3S7H018"/>
<sequence>MKLKAKYKIIISMIDLLEDYPFEQISIKMICAQSKINRSTFYDNFQDKYDLLSTIQSYHLNKYEKLLKTLSNNFHNIKKEPEKVFKFFHIILKYIYRKKSFFHAIFISNPNRSLVMDYLDITKKYYDKILVENETLIQNRGLFISYTISGQIGVILYWLRSGCQESPKEVANSLLSNTIKLQR</sequence>
<dbReference type="InterPro" id="IPR039532">
    <property type="entry name" value="TetR_C_Firmicutes"/>
</dbReference>
<dbReference type="PROSITE" id="PS50977">
    <property type="entry name" value="HTH_TETR_2"/>
    <property type="match status" value="1"/>
</dbReference>
<evidence type="ECO:0000313" key="4">
    <source>
        <dbReference type="EMBL" id="AVI06663.1"/>
    </source>
</evidence>
<reference evidence="4" key="1">
    <citation type="submission" date="2016-02" db="EMBL/GenBank/DDBJ databases">
        <title>Genomic sequence of a clinical Staphylococcus hominis isolate.</title>
        <authorList>
            <person name="McClure J.M."/>
            <person name="Zhang K."/>
        </authorList>
    </citation>
    <scope>NUCLEOTIDE SEQUENCE</scope>
    <source>
        <strain evidence="4">C34847</strain>
    </source>
</reference>
<dbReference type="Proteomes" id="UP000665944">
    <property type="component" value="Unassembled WGS sequence"/>
</dbReference>
<evidence type="ECO:0000313" key="5">
    <source>
        <dbReference type="EMBL" id="MCM5671593.1"/>
    </source>
</evidence>
<evidence type="ECO:0000259" key="3">
    <source>
        <dbReference type="PROSITE" id="PS50977"/>
    </source>
</evidence>
<name>A0A3S7H018_STAHO</name>
<accession>A0A3S7H018</accession>
<feature type="DNA-binding region" description="H-T-H motif" evidence="2">
    <location>
        <begin position="26"/>
        <end position="45"/>
    </location>
</feature>
<keyword evidence="6" id="KW-1185">Reference proteome</keyword>
<gene>
    <name evidence="4" type="ORF">AZE34_07765</name>
    <name evidence="5" type="ORF">J7T32_002270</name>
</gene>
<reference evidence="5 6" key="2">
    <citation type="submission" date="2022-06" db="EMBL/GenBank/DDBJ databases">
        <title>Staphylococcus hominis ShoR14 genome sequence.</title>
        <authorList>
            <person name="Yeo C.C."/>
            <person name="Chew C.H."/>
            <person name="Che Hamzah A.M."/>
            <person name="Al-Trad E.I."/>
        </authorList>
    </citation>
    <scope>NUCLEOTIDE SEQUENCE [LARGE SCALE GENOMIC DNA]</scope>
    <source>
        <strain evidence="5 6">ShoR14</strain>
    </source>
</reference>
<feature type="domain" description="HTH tetR-type" evidence="3">
    <location>
        <begin position="3"/>
        <end position="63"/>
    </location>
</feature>
<dbReference type="SUPFAM" id="SSF46689">
    <property type="entry name" value="Homeodomain-like"/>
    <property type="match status" value="1"/>
</dbReference>
<dbReference type="InterPro" id="IPR001647">
    <property type="entry name" value="HTH_TetR"/>
</dbReference>
<dbReference type="RefSeq" id="WP_017174922.1">
    <property type="nucleotide sequence ID" value="NZ_CABMJU010000060.1"/>
</dbReference>
<dbReference type="InterPro" id="IPR009057">
    <property type="entry name" value="Homeodomain-like_sf"/>
</dbReference>
<dbReference type="EMBL" id="JAGHKT020000002">
    <property type="protein sequence ID" value="MCM5671593.1"/>
    <property type="molecule type" value="Genomic_DNA"/>
</dbReference>
<dbReference type="PANTHER" id="PTHR43479">
    <property type="entry name" value="ACREF/ENVCD OPERON REPRESSOR-RELATED"/>
    <property type="match status" value="1"/>
</dbReference>
<evidence type="ECO:0000313" key="6">
    <source>
        <dbReference type="Proteomes" id="UP000665944"/>
    </source>
</evidence>
<dbReference type="PANTHER" id="PTHR43479:SF7">
    <property type="entry name" value="TETR-FAMILY TRANSCRIPTIONAL REGULATOR"/>
    <property type="match status" value="1"/>
</dbReference>
<evidence type="ECO:0000256" key="1">
    <source>
        <dbReference type="ARBA" id="ARBA00023125"/>
    </source>
</evidence>
<proteinExistence type="predicted"/>
<organism evidence="4">
    <name type="scientific">Staphylococcus hominis</name>
    <dbReference type="NCBI Taxonomy" id="1290"/>
    <lineage>
        <taxon>Bacteria</taxon>
        <taxon>Bacillati</taxon>
        <taxon>Bacillota</taxon>
        <taxon>Bacilli</taxon>
        <taxon>Bacillales</taxon>
        <taxon>Staphylococcaceae</taxon>
        <taxon>Staphylococcus</taxon>
    </lineage>
</organism>
<dbReference type="Gene3D" id="1.10.357.10">
    <property type="entry name" value="Tetracycline Repressor, domain 2"/>
    <property type="match status" value="1"/>
</dbReference>
<dbReference type="Pfam" id="PF14278">
    <property type="entry name" value="TetR_C_8"/>
    <property type="match status" value="1"/>
</dbReference>
<evidence type="ECO:0000256" key="2">
    <source>
        <dbReference type="PROSITE-ProRule" id="PRU00335"/>
    </source>
</evidence>
<dbReference type="GO" id="GO:0003677">
    <property type="term" value="F:DNA binding"/>
    <property type="evidence" value="ECO:0007669"/>
    <property type="project" value="UniProtKB-UniRule"/>
</dbReference>
<keyword evidence="1 2" id="KW-0238">DNA-binding</keyword>
<dbReference type="InterPro" id="IPR050624">
    <property type="entry name" value="HTH-type_Tx_Regulator"/>
</dbReference>